<dbReference type="SUPFAM" id="SSF52172">
    <property type="entry name" value="CheY-like"/>
    <property type="match status" value="1"/>
</dbReference>
<dbReference type="Gene3D" id="3.30.450.40">
    <property type="match status" value="1"/>
</dbReference>
<keyword evidence="9" id="KW-0067">ATP-binding</keyword>
<evidence type="ECO:0000259" key="14">
    <source>
        <dbReference type="PROSITE" id="PS50109"/>
    </source>
</evidence>
<dbReference type="EC" id="2.7.13.3" evidence="3"/>
<name>A0A956NH45_UNCEI</name>
<protein>
    <recommendedName>
        <fullName evidence="3">histidine kinase</fullName>
        <ecNumber evidence="3">2.7.13.3</ecNumber>
    </recommendedName>
</protein>
<evidence type="ECO:0000256" key="5">
    <source>
        <dbReference type="ARBA" id="ARBA00022679"/>
    </source>
</evidence>
<dbReference type="Gene3D" id="3.40.50.2300">
    <property type="match status" value="1"/>
</dbReference>
<dbReference type="Proteomes" id="UP000739538">
    <property type="component" value="Unassembled WGS sequence"/>
</dbReference>
<dbReference type="Pfam" id="PF13492">
    <property type="entry name" value="GAF_3"/>
    <property type="match status" value="1"/>
</dbReference>
<evidence type="ECO:0000313" key="17">
    <source>
        <dbReference type="EMBL" id="MCA9756779.1"/>
    </source>
</evidence>
<dbReference type="SMART" id="SM00387">
    <property type="entry name" value="HATPase_c"/>
    <property type="match status" value="1"/>
</dbReference>
<comment type="catalytic activity">
    <reaction evidence="1">
        <text>ATP + protein L-histidine = ADP + protein N-phospho-L-histidine.</text>
        <dbReference type="EC" id="2.7.13.3"/>
    </reaction>
</comment>
<dbReference type="SUPFAM" id="SSF55874">
    <property type="entry name" value="ATPase domain of HSP90 chaperone/DNA topoisomerase II/histidine kinase"/>
    <property type="match status" value="1"/>
</dbReference>
<dbReference type="Gene3D" id="1.10.287.130">
    <property type="match status" value="1"/>
</dbReference>
<dbReference type="Pfam" id="PF00072">
    <property type="entry name" value="Response_reg"/>
    <property type="match status" value="1"/>
</dbReference>
<dbReference type="InterPro" id="IPR036890">
    <property type="entry name" value="HATPase_C_sf"/>
</dbReference>
<dbReference type="InterPro" id="IPR035965">
    <property type="entry name" value="PAS-like_dom_sf"/>
</dbReference>
<dbReference type="SMART" id="SM00388">
    <property type="entry name" value="HisKA"/>
    <property type="match status" value="1"/>
</dbReference>
<dbReference type="PANTHER" id="PTHR45339:SF1">
    <property type="entry name" value="HYBRID SIGNAL TRANSDUCTION HISTIDINE KINASE J"/>
    <property type="match status" value="1"/>
</dbReference>
<feature type="domain" description="Histidine kinase" evidence="14">
    <location>
        <begin position="426"/>
        <end position="643"/>
    </location>
</feature>
<reference evidence="17" key="1">
    <citation type="submission" date="2020-04" db="EMBL/GenBank/DDBJ databases">
        <authorList>
            <person name="Zhang T."/>
        </authorList>
    </citation>
    <scope>NUCLEOTIDE SEQUENCE</scope>
    <source>
        <strain evidence="17">HKST-UBA02</strain>
    </source>
</reference>
<dbReference type="PROSITE" id="PS50109">
    <property type="entry name" value="HIS_KIN"/>
    <property type="match status" value="1"/>
</dbReference>
<keyword evidence="10" id="KW-1133">Transmembrane helix</keyword>
<evidence type="ECO:0000256" key="8">
    <source>
        <dbReference type="ARBA" id="ARBA00022777"/>
    </source>
</evidence>
<dbReference type="InterPro" id="IPR003594">
    <property type="entry name" value="HATPase_dom"/>
</dbReference>
<dbReference type="Pfam" id="PF00512">
    <property type="entry name" value="HisKA"/>
    <property type="match status" value="1"/>
</dbReference>
<evidence type="ECO:0000256" key="1">
    <source>
        <dbReference type="ARBA" id="ARBA00000085"/>
    </source>
</evidence>
<keyword evidence="8" id="KW-0418">Kinase</keyword>
<dbReference type="FunFam" id="3.30.565.10:FF:000010">
    <property type="entry name" value="Sensor histidine kinase RcsC"/>
    <property type="match status" value="1"/>
</dbReference>
<dbReference type="InterPro" id="IPR013655">
    <property type="entry name" value="PAS_fold_3"/>
</dbReference>
<dbReference type="Pfam" id="PF08447">
    <property type="entry name" value="PAS_3"/>
    <property type="match status" value="1"/>
</dbReference>
<evidence type="ECO:0000259" key="15">
    <source>
        <dbReference type="PROSITE" id="PS50110"/>
    </source>
</evidence>
<evidence type="ECO:0000256" key="2">
    <source>
        <dbReference type="ARBA" id="ARBA00004370"/>
    </source>
</evidence>
<evidence type="ECO:0000256" key="3">
    <source>
        <dbReference type="ARBA" id="ARBA00012438"/>
    </source>
</evidence>
<dbReference type="PRINTS" id="PR00344">
    <property type="entry name" value="BCTRLSENSOR"/>
</dbReference>
<reference evidence="17" key="2">
    <citation type="journal article" date="2021" name="Microbiome">
        <title>Successional dynamics and alternative stable states in a saline activated sludge microbial community over 9 years.</title>
        <authorList>
            <person name="Wang Y."/>
            <person name="Ye J."/>
            <person name="Ju F."/>
            <person name="Liu L."/>
            <person name="Boyd J.A."/>
            <person name="Deng Y."/>
            <person name="Parks D.H."/>
            <person name="Jiang X."/>
            <person name="Yin X."/>
            <person name="Woodcroft B.J."/>
            <person name="Tyson G.W."/>
            <person name="Hugenholtz P."/>
            <person name="Polz M.F."/>
            <person name="Zhang T."/>
        </authorList>
    </citation>
    <scope>NUCLEOTIDE SEQUENCE</scope>
    <source>
        <strain evidence="17">HKST-UBA02</strain>
    </source>
</reference>
<dbReference type="GO" id="GO:0016020">
    <property type="term" value="C:membrane"/>
    <property type="evidence" value="ECO:0007669"/>
    <property type="project" value="UniProtKB-SubCell"/>
</dbReference>
<dbReference type="SUPFAM" id="SSF47384">
    <property type="entry name" value="Homodimeric domain of signal transducing histidine kinase"/>
    <property type="match status" value="1"/>
</dbReference>
<evidence type="ECO:0000259" key="16">
    <source>
        <dbReference type="PROSITE" id="PS50113"/>
    </source>
</evidence>
<dbReference type="InterPro" id="IPR001789">
    <property type="entry name" value="Sig_transdc_resp-reg_receiver"/>
</dbReference>
<dbReference type="SUPFAM" id="SSF55785">
    <property type="entry name" value="PYP-like sensor domain (PAS domain)"/>
    <property type="match status" value="2"/>
</dbReference>
<dbReference type="InterPro" id="IPR000700">
    <property type="entry name" value="PAS-assoc_C"/>
</dbReference>
<dbReference type="PROSITE" id="PS50113">
    <property type="entry name" value="PAC"/>
    <property type="match status" value="1"/>
</dbReference>
<keyword evidence="7" id="KW-0547">Nucleotide-binding</keyword>
<keyword evidence="5" id="KW-0808">Transferase</keyword>
<keyword evidence="11" id="KW-0902">Two-component regulatory system</keyword>
<dbReference type="InterPro" id="IPR004358">
    <property type="entry name" value="Sig_transdc_His_kin-like_C"/>
</dbReference>
<gene>
    <name evidence="17" type="ORF">KDA27_13325</name>
</gene>
<comment type="subcellular location">
    <subcellularLocation>
        <location evidence="2">Membrane</location>
    </subcellularLocation>
</comment>
<keyword evidence="4 13" id="KW-0597">Phosphoprotein</keyword>
<accession>A0A956NH45</accession>
<dbReference type="InterPro" id="IPR003661">
    <property type="entry name" value="HisK_dim/P_dom"/>
</dbReference>
<evidence type="ECO:0000256" key="11">
    <source>
        <dbReference type="ARBA" id="ARBA00023012"/>
    </source>
</evidence>
<dbReference type="InterPro" id="IPR029016">
    <property type="entry name" value="GAF-like_dom_sf"/>
</dbReference>
<keyword evidence="12" id="KW-0472">Membrane</keyword>
<evidence type="ECO:0000256" key="10">
    <source>
        <dbReference type="ARBA" id="ARBA00022989"/>
    </source>
</evidence>
<dbReference type="InterPro" id="IPR003018">
    <property type="entry name" value="GAF"/>
</dbReference>
<dbReference type="Pfam" id="PF02518">
    <property type="entry name" value="HATPase_c"/>
    <property type="match status" value="1"/>
</dbReference>
<dbReference type="PROSITE" id="PS50110">
    <property type="entry name" value="RESPONSE_REGULATORY"/>
    <property type="match status" value="1"/>
</dbReference>
<dbReference type="GO" id="GO:0000155">
    <property type="term" value="F:phosphorelay sensor kinase activity"/>
    <property type="evidence" value="ECO:0007669"/>
    <property type="project" value="InterPro"/>
</dbReference>
<evidence type="ECO:0000256" key="7">
    <source>
        <dbReference type="ARBA" id="ARBA00022741"/>
    </source>
</evidence>
<feature type="domain" description="Response regulatory" evidence="15">
    <location>
        <begin position="674"/>
        <end position="792"/>
    </location>
</feature>
<dbReference type="EMBL" id="JAGQHS010000067">
    <property type="protein sequence ID" value="MCA9756779.1"/>
    <property type="molecule type" value="Genomic_DNA"/>
</dbReference>
<dbReference type="Gene3D" id="3.30.565.10">
    <property type="entry name" value="Histidine kinase-like ATPase, C-terminal domain"/>
    <property type="match status" value="1"/>
</dbReference>
<keyword evidence="6" id="KW-0812">Transmembrane</keyword>
<dbReference type="GO" id="GO:0005524">
    <property type="term" value="F:ATP binding"/>
    <property type="evidence" value="ECO:0007669"/>
    <property type="project" value="UniProtKB-KW"/>
</dbReference>
<proteinExistence type="predicted"/>
<feature type="modified residue" description="4-aspartylphosphate" evidence="13">
    <location>
        <position position="724"/>
    </location>
</feature>
<evidence type="ECO:0000256" key="4">
    <source>
        <dbReference type="ARBA" id="ARBA00022553"/>
    </source>
</evidence>
<comment type="caution">
    <text evidence="17">The sequence shown here is derived from an EMBL/GenBank/DDBJ whole genome shotgun (WGS) entry which is preliminary data.</text>
</comment>
<dbReference type="NCBIfam" id="TIGR00229">
    <property type="entry name" value="sensory_box"/>
    <property type="match status" value="1"/>
</dbReference>
<dbReference type="InterPro" id="IPR005467">
    <property type="entry name" value="His_kinase_dom"/>
</dbReference>
<dbReference type="AlphaFoldDB" id="A0A956NH45"/>
<dbReference type="FunFam" id="1.10.287.130:FF:000004">
    <property type="entry name" value="Ethylene receptor 1"/>
    <property type="match status" value="1"/>
</dbReference>
<evidence type="ECO:0000256" key="6">
    <source>
        <dbReference type="ARBA" id="ARBA00022692"/>
    </source>
</evidence>
<dbReference type="SUPFAM" id="SSF55781">
    <property type="entry name" value="GAF domain-like"/>
    <property type="match status" value="1"/>
</dbReference>
<dbReference type="CDD" id="cd00082">
    <property type="entry name" value="HisKA"/>
    <property type="match status" value="1"/>
</dbReference>
<dbReference type="InterPro" id="IPR000014">
    <property type="entry name" value="PAS"/>
</dbReference>
<dbReference type="Gene3D" id="3.30.450.20">
    <property type="entry name" value="PAS domain"/>
    <property type="match status" value="2"/>
</dbReference>
<dbReference type="PANTHER" id="PTHR45339">
    <property type="entry name" value="HYBRID SIGNAL TRANSDUCTION HISTIDINE KINASE J"/>
    <property type="match status" value="1"/>
</dbReference>
<feature type="domain" description="PAC" evidence="16">
    <location>
        <begin position="204"/>
        <end position="255"/>
    </location>
</feature>
<dbReference type="SMART" id="SM00448">
    <property type="entry name" value="REC"/>
    <property type="match status" value="1"/>
</dbReference>
<evidence type="ECO:0000256" key="13">
    <source>
        <dbReference type="PROSITE-ProRule" id="PRU00169"/>
    </source>
</evidence>
<sequence>MSSKPSGLGPLPPDDAYELLALPSVLGCVLSYDRRVVWLSEGWMAGTGFSSTDLLGTPIEDHLHPDDTASTVGAIETASSRPGQLVAFRTRVRHLRGEWRWLSWAIRADSVRERVYGWAADVTESVRAETLHEIVARMAKIGGWEIDLTTKEIAWSDQVRRIHGVDEHYTPTFADALALFPEDVDLQALLERAVQKGLDSGAPWDVEIPVHTRRGDELWVRALGETEYGVDGPVRLRGAFQDVTERKSTEVEFTRYSMGLRAVLDITSDGGLSSQERIAELLGIGRELFGAERAAVLRTTGEDHEVLARSGSLSGNDVGAMLAAEALHRAYHIADASPPGFPAASAGAVASFIGVPLAWGEQERGSVAFSSTRSRNPYSDADEDLVLLIARAIGNELDGESRRINLESARRAAEAANEAKSAFLAQMSHEIRTPLNGVLGMADVLAMGPTEGERNEALVTIRSSGEALLSIIDDILDLSKAEAGEIRLEPLPTRIREVARDALAAIRPRVTERGVSLSLEVADEVPEIAVFDALRVRQVISNFLANAAKFTTAGSISLRVGVRQGPRLHIEVEDTGIGFATEDAPRLFERFTQADASTTRRFGGTGLGLAISRSLLELMGGEIGARGEVGKGATFWCEFPAAVPSQDVGPRAARSRGAHRLHGDRPRRFDAPKRVLVVDDNIVNQKIARKLLERAGCDVLLASSGREALSILSGPCQVDAVFMDCRMPEMDGYQTTQIIRQGGPEIRDLPVIALTASALESDAAACFDAGMDAFLPKPVSIASLESLWKDLFYSAAG</sequence>
<dbReference type="CDD" id="cd00130">
    <property type="entry name" value="PAS"/>
    <property type="match status" value="1"/>
</dbReference>
<dbReference type="CDD" id="cd16922">
    <property type="entry name" value="HATPase_EvgS-ArcB-TorS-like"/>
    <property type="match status" value="1"/>
</dbReference>
<organism evidence="17 18">
    <name type="scientific">Eiseniibacteriota bacterium</name>
    <dbReference type="NCBI Taxonomy" id="2212470"/>
    <lineage>
        <taxon>Bacteria</taxon>
        <taxon>Candidatus Eiseniibacteriota</taxon>
    </lineage>
</organism>
<evidence type="ECO:0000256" key="12">
    <source>
        <dbReference type="ARBA" id="ARBA00023136"/>
    </source>
</evidence>
<dbReference type="CDD" id="cd17546">
    <property type="entry name" value="REC_hyHK_CKI1_RcsC-like"/>
    <property type="match status" value="1"/>
</dbReference>
<dbReference type="InterPro" id="IPR036097">
    <property type="entry name" value="HisK_dim/P_sf"/>
</dbReference>
<evidence type="ECO:0000256" key="9">
    <source>
        <dbReference type="ARBA" id="ARBA00022840"/>
    </source>
</evidence>
<evidence type="ECO:0000313" key="18">
    <source>
        <dbReference type="Proteomes" id="UP000739538"/>
    </source>
</evidence>
<dbReference type="InterPro" id="IPR011006">
    <property type="entry name" value="CheY-like_superfamily"/>
</dbReference>